<organism evidence="1 2">
    <name type="scientific">Trichinella spiralis</name>
    <name type="common">Trichina worm</name>
    <dbReference type="NCBI Taxonomy" id="6334"/>
    <lineage>
        <taxon>Eukaryota</taxon>
        <taxon>Metazoa</taxon>
        <taxon>Ecdysozoa</taxon>
        <taxon>Nematoda</taxon>
        <taxon>Enoplea</taxon>
        <taxon>Dorylaimia</taxon>
        <taxon>Trichinellida</taxon>
        <taxon>Trichinellidae</taxon>
        <taxon>Trichinella</taxon>
    </lineage>
</organism>
<evidence type="ECO:0000313" key="1">
    <source>
        <dbReference type="EMBL" id="KRY27101.1"/>
    </source>
</evidence>
<dbReference type="InParanoid" id="A0A0V1AQX2"/>
<keyword evidence="2" id="KW-1185">Reference proteome</keyword>
<protein>
    <submittedName>
        <fullName evidence="1">Uncharacterized protein</fullName>
    </submittedName>
</protein>
<accession>A0A0V1AQX2</accession>
<reference evidence="1 2" key="1">
    <citation type="submission" date="2015-01" db="EMBL/GenBank/DDBJ databases">
        <title>Evolution of Trichinella species and genotypes.</title>
        <authorList>
            <person name="Korhonen P.K."/>
            <person name="Edoardo P."/>
            <person name="Giuseppe L.R."/>
            <person name="Gasser R.B."/>
        </authorList>
    </citation>
    <scope>NUCLEOTIDE SEQUENCE [LARGE SCALE GENOMIC DNA]</scope>
    <source>
        <strain evidence="1">ISS3</strain>
    </source>
</reference>
<proteinExistence type="predicted"/>
<name>A0A0V1AQX2_TRISP</name>
<evidence type="ECO:0000313" key="2">
    <source>
        <dbReference type="Proteomes" id="UP000054776"/>
    </source>
</evidence>
<gene>
    <name evidence="1" type="ORF">T01_8895</name>
</gene>
<dbReference type="Proteomes" id="UP000054776">
    <property type="component" value="Unassembled WGS sequence"/>
</dbReference>
<dbReference type="OrthoDB" id="5927646at2759"/>
<comment type="caution">
    <text evidence="1">The sequence shown here is derived from an EMBL/GenBank/DDBJ whole genome shotgun (WGS) entry which is preliminary data.</text>
</comment>
<dbReference type="AlphaFoldDB" id="A0A0V1AQX2"/>
<sequence length="86" mass="9684">MFSVIPGSVRSVSVRQTELLERYAFETIVVLSLVATDQQHFTDYNMNKGNVSTSVGNSQMQSVIHHTMEAFYNMGLVPRWKICGSI</sequence>
<dbReference type="EMBL" id="JYDH01000285">
    <property type="protein sequence ID" value="KRY27101.1"/>
    <property type="molecule type" value="Genomic_DNA"/>
</dbReference>